<evidence type="ECO:0000259" key="12">
    <source>
        <dbReference type="PROSITE" id="PS51292"/>
    </source>
</evidence>
<dbReference type="EnsemblMetazoa" id="AGAP028438-RA">
    <property type="protein sequence ID" value="AGAP028438-PA"/>
    <property type="gene ID" value="AGAP028438"/>
</dbReference>
<evidence type="ECO:0000256" key="5">
    <source>
        <dbReference type="ARBA" id="ARBA00022771"/>
    </source>
</evidence>
<dbReference type="Gene3D" id="3.30.40.10">
    <property type="entry name" value="Zinc/RING finger domain, C3HC4 (zinc finger)"/>
    <property type="match status" value="1"/>
</dbReference>
<keyword evidence="15" id="KW-1185">Reference proteome</keyword>
<evidence type="ECO:0000256" key="8">
    <source>
        <dbReference type="ARBA" id="ARBA00022989"/>
    </source>
</evidence>
<keyword evidence="8 11" id="KW-1133">Transmembrane helix</keyword>
<evidence type="ECO:0000256" key="6">
    <source>
        <dbReference type="ARBA" id="ARBA00022786"/>
    </source>
</evidence>
<dbReference type="PROSITE" id="PS51292">
    <property type="entry name" value="ZF_RING_CH"/>
    <property type="match status" value="1"/>
</dbReference>
<evidence type="ECO:0000256" key="3">
    <source>
        <dbReference type="ARBA" id="ARBA00022692"/>
    </source>
</evidence>
<evidence type="ECO:0000256" key="4">
    <source>
        <dbReference type="ARBA" id="ARBA00022723"/>
    </source>
</evidence>
<evidence type="ECO:0000256" key="2">
    <source>
        <dbReference type="ARBA" id="ARBA00022679"/>
    </source>
</evidence>
<evidence type="ECO:0000313" key="15">
    <source>
        <dbReference type="Proteomes" id="UP000007062"/>
    </source>
</evidence>
<proteinExistence type="predicted"/>
<evidence type="ECO:0000256" key="1">
    <source>
        <dbReference type="ARBA" id="ARBA00004141"/>
    </source>
</evidence>
<comment type="subcellular location">
    <subcellularLocation>
        <location evidence="1">Membrane</location>
        <topology evidence="1">Multi-pass membrane protein</topology>
    </subcellularLocation>
</comment>
<dbReference type="RefSeq" id="XP_061505432.1">
    <property type="nucleotide sequence ID" value="XM_061649448.1"/>
</dbReference>
<organism evidence="13">
    <name type="scientific">Anopheles gambiae</name>
    <name type="common">African malaria mosquito</name>
    <dbReference type="NCBI Taxonomy" id="7165"/>
    <lineage>
        <taxon>Eukaryota</taxon>
        <taxon>Metazoa</taxon>
        <taxon>Ecdysozoa</taxon>
        <taxon>Arthropoda</taxon>
        <taxon>Hexapoda</taxon>
        <taxon>Insecta</taxon>
        <taxon>Pterygota</taxon>
        <taxon>Neoptera</taxon>
        <taxon>Endopterygota</taxon>
        <taxon>Diptera</taxon>
        <taxon>Nematocera</taxon>
        <taxon>Culicoidea</taxon>
        <taxon>Culicidae</taxon>
        <taxon>Anophelinae</taxon>
        <taxon>Anopheles</taxon>
    </lineage>
</organism>
<evidence type="ECO:0000313" key="13">
    <source>
        <dbReference type="EMBL" id="CFW94352.1"/>
    </source>
</evidence>
<dbReference type="GO" id="GO:0004842">
    <property type="term" value="F:ubiquitin-protein transferase activity"/>
    <property type="evidence" value="ECO:0000318"/>
    <property type="project" value="GO_Central"/>
</dbReference>
<dbReference type="GO" id="GO:0016567">
    <property type="term" value="P:protein ubiquitination"/>
    <property type="evidence" value="ECO:0000318"/>
    <property type="project" value="GO_Central"/>
</dbReference>
<dbReference type="EMBL" id="HACL01000058">
    <property type="protein sequence ID" value="CFW94352.1"/>
    <property type="molecule type" value="Transcribed_RNA"/>
</dbReference>
<keyword evidence="5" id="KW-0863">Zinc-finger</keyword>
<keyword evidence="9 11" id="KW-0472">Membrane</keyword>
<keyword evidence="2" id="KW-0808">Transferase</keyword>
<dbReference type="OMA" id="PRYRWPE"/>
<reference evidence="14" key="4">
    <citation type="submission" date="2021-01" db="UniProtKB">
        <authorList>
            <consortium name="EnsemblMetazoa"/>
        </authorList>
    </citation>
    <scope>IDENTIFICATION</scope>
    <source>
        <strain evidence="14">PEST</strain>
    </source>
</reference>
<keyword evidence="3 11" id="KW-0812">Transmembrane</keyword>
<feature type="transmembrane region" description="Helical" evidence="11">
    <location>
        <begin position="123"/>
        <end position="146"/>
    </location>
</feature>
<keyword evidence="4" id="KW-0479">Metal-binding</keyword>
<feature type="domain" description="RING-CH-type" evidence="12">
    <location>
        <begin position="35"/>
        <end position="95"/>
    </location>
</feature>
<dbReference type="GO" id="GO:0008270">
    <property type="term" value="F:zinc ion binding"/>
    <property type="evidence" value="ECO:0007669"/>
    <property type="project" value="UniProtKB-KW"/>
</dbReference>
<dbReference type="KEGG" id="aga:133391972"/>
<feature type="transmembrane region" description="Helical" evidence="11">
    <location>
        <begin position="158"/>
        <end position="182"/>
    </location>
</feature>
<dbReference type="GeneID" id="133391972"/>
<dbReference type="Proteomes" id="UP000007062">
    <property type="component" value="Chromosome 2L"/>
</dbReference>
<dbReference type="AlphaFoldDB" id="A0A0E4GBC7"/>
<dbReference type="InterPro" id="IPR013083">
    <property type="entry name" value="Znf_RING/FYVE/PHD"/>
</dbReference>
<reference evidence="14" key="2">
    <citation type="journal article" date="2004" name="Trends Parasitol.">
        <title>The Anopheles gambiae genome: an update.</title>
        <authorList>
            <person name="Mongin E."/>
            <person name="Louis C."/>
            <person name="Holt R.A."/>
            <person name="Birney E."/>
            <person name="Collins F.H."/>
        </authorList>
    </citation>
    <scope>NUCLEOTIDE SEQUENCE [LARGE SCALE GENOMIC DNA]</scope>
    <source>
        <strain evidence="14">PEST</strain>
    </source>
</reference>
<protein>
    <submittedName>
        <fullName evidence="14">RING-CH-type domain-containing protein</fullName>
    </submittedName>
</protein>
<dbReference type="EMBL" id="AAAB01008948">
    <property type="status" value="NOT_ANNOTATED_CDS"/>
    <property type="molecule type" value="Genomic_DNA"/>
</dbReference>
<keyword evidence="6" id="KW-0833">Ubl conjugation pathway</keyword>
<feature type="region of interest" description="Disordered" evidence="10">
    <location>
        <begin position="1"/>
        <end position="20"/>
    </location>
</feature>
<sequence>MNRKLSEDDVRKSSDSSDIGRDHSLSGICISQPRGSSIDSVVCRICQGSSDEISMISPCLCKGSMKYVHLECLELWLNRSGLTRCELCLHNFQTHETLRYGCCESVLVWYRNPDNRNLLMSDLLIYSILSFVCFMLTLVCMLVLRFQHSEHDPFGEELAKVAVICFLSLVMIAYSANVIIIARDHLMPWYRWWRSARNVRLSRLDVVDYPMETV</sequence>
<name>A0A0E4GBC7_ANOGA</name>
<dbReference type="InterPro" id="IPR011016">
    <property type="entry name" value="Znf_RING-CH"/>
</dbReference>
<evidence type="ECO:0000313" key="14">
    <source>
        <dbReference type="EnsemblMetazoa" id="AGAP028438-PA"/>
    </source>
</evidence>
<dbReference type="SUPFAM" id="SSF57850">
    <property type="entry name" value="RING/U-box"/>
    <property type="match status" value="1"/>
</dbReference>
<reference evidence="14 15" key="1">
    <citation type="journal article" date="2002" name="Science">
        <title>The genome sequence of the malaria mosquito Anopheles gambiae.</title>
        <authorList>
            <person name="Holt R.A."/>
            <person name="Subramanian G.M."/>
            <person name="Halpern A."/>
            <person name="Sutton G.G."/>
            <person name="Charlab R."/>
            <person name="Nusskern D.R."/>
            <person name="Wincker P."/>
            <person name="Clark A.G."/>
            <person name="Ribeiro J.M."/>
            <person name="Wides R."/>
            <person name="Salzberg S.L."/>
            <person name="Loftus B."/>
            <person name="Yandell M."/>
            <person name="Majoros W.H."/>
            <person name="Rusch D.B."/>
            <person name="Lai Z."/>
            <person name="Kraft C.L."/>
            <person name="Abril J.F."/>
            <person name="Anthouard V."/>
            <person name="Arensburger P."/>
            <person name="Atkinson P.W."/>
            <person name="Baden H."/>
            <person name="de Berardinis V."/>
            <person name="Baldwin D."/>
            <person name="Benes V."/>
            <person name="Biedler J."/>
            <person name="Blass C."/>
            <person name="Bolanos R."/>
            <person name="Boscus D."/>
            <person name="Barnstead M."/>
            <person name="Cai S."/>
            <person name="Center A."/>
            <person name="Chaturverdi K."/>
            <person name="Christophides G.K."/>
            <person name="Chrystal M.A."/>
            <person name="Clamp M."/>
            <person name="Cravchik A."/>
            <person name="Curwen V."/>
            <person name="Dana A."/>
            <person name="Delcher A."/>
            <person name="Dew I."/>
            <person name="Evans C.A."/>
            <person name="Flanigan M."/>
            <person name="Grundschober-Freimoser A."/>
            <person name="Friedli L."/>
            <person name="Gu Z."/>
            <person name="Guan P."/>
            <person name="Guigo R."/>
            <person name="Hillenmeyer M.E."/>
            <person name="Hladun S.L."/>
            <person name="Hogan J.R."/>
            <person name="Hong Y.S."/>
            <person name="Hoover J."/>
            <person name="Jaillon O."/>
            <person name="Ke Z."/>
            <person name="Kodira C."/>
            <person name="Kokoza E."/>
            <person name="Koutsos A."/>
            <person name="Letunic I."/>
            <person name="Levitsky A."/>
            <person name="Liang Y."/>
            <person name="Lin J.J."/>
            <person name="Lobo N.F."/>
            <person name="Lopez J.R."/>
            <person name="Malek J.A."/>
            <person name="McIntosh T.C."/>
            <person name="Meister S."/>
            <person name="Miller J."/>
            <person name="Mobarry C."/>
            <person name="Mongin E."/>
            <person name="Murphy S.D."/>
            <person name="O'Brochta D.A."/>
            <person name="Pfannkoch C."/>
            <person name="Qi R."/>
            <person name="Regier M.A."/>
            <person name="Remington K."/>
            <person name="Shao H."/>
            <person name="Sharakhova M.V."/>
            <person name="Sitter C.D."/>
            <person name="Shetty J."/>
            <person name="Smith T.J."/>
            <person name="Strong R."/>
            <person name="Sun J."/>
            <person name="Thomasova D."/>
            <person name="Ton L.Q."/>
            <person name="Topalis P."/>
            <person name="Tu Z."/>
            <person name="Unger M.F."/>
            <person name="Walenz B."/>
            <person name="Wang A."/>
            <person name="Wang J."/>
            <person name="Wang M."/>
            <person name="Wang X."/>
            <person name="Woodford K.J."/>
            <person name="Wortman J.R."/>
            <person name="Wu M."/>
            <person name="Yao A."/>
            <person name="Zdobnov E.M."/>
            <person name="Zhang H."/>
            <person name="Zhao Q."/>
            <person name="Zhao S."/>
            <person name="Zhu S.C."/>
            <person name="Zhimulev I."/>
            <person name="Coluzzi M."/>
            <person name="della Torre A."/>
            <person name="Roth C.W."/>
            <person name="Louis C."/>
            <person name="Kalush F."/>
            <person name="Mural R.J."/>
            <person name="Myers E.W."/>
            <person name="Adams M.D."/>
            <person name="Smith H.O."/>
            <person name="Broder S."/>
            <person name="Gardner M.J."/>
            <person name="Fraser C.M."/>
            <person name="Birney E."/>
            <person name="Bork P."/>
            <person name="Brey P.T."/>
            <person name="Venter J.C."/>
            <person name="Weissenbach J."/>
            <person name="Kafatos F.C."/>
            <person name="Collins F.H."/>
            <person name="Hoffman S.L."/>
        </authorList>
    </citation>
    <scope>NUCLEOTIDE SEQUENCE [LARGE SCALE GENOMIC DNA]</scope>
    <source>
        <strain evidence="14 15">PEST</strain>
    </source>
</reference>
<dbReference type="PANTHER" id="PTHR46065">
    <property type="entry name" value="E3 UBIQUITIN-PROTEIN LIGASE MARCH 2/3 FAMILY MEMBER"/>
    <property type="match status" value="1"/>
</dbReference>
<dbReference type="VEuPathDB" id="VectorBase:AGAMI1_002142"/>
<dbReference type="SMART" id="SM00744">
    <property type="entry name" value="RINGv"/>
    <property type="match status" value="1"/>
</dbReference>
<dbReference type="GO" id="GO:0016020">
    <property type="term" value="C:membrane"/>
    <property type="evidence" value="ECO:0007669"/>
    <property type="project" value="UniProtKB-SubCell"/>
</dbReference>
<evidence type="ECO:0000256" key="9">
    <source>
        <dbReference type="ARBA" id="ARBA00023136"/>
    </source>
</evidence>
<dbReference type="PANTHER" id="PTHR46065:SF3">
    <property type="entry name" value="FI20425P1"/>
    <property type="match status" value="1"/>
</dbReference>
<dbReference type="RefSeq" id="XP_061505430.1">
    <property type="nucleotide sequence ID" value="XM_061649446.1"/>
</dbReference>
<dbReference type="Pfam" id="PF12906">
    <property type="entry name" value="RINGv"/>
    <property type="match status" value="1"/>
</dbReference>
<evidence type="ECO:0000256" key="10">
    <source>
        <dbReference type="SAM" id="MobiDB-lite"/>
    </source>
</evidence>
<keyword evidence="7" id="KW-0862">Zinc</keyword>
<evidence type="ECO:0000256" key="11">
    <source>
        <dbReference type="SAM" id="Phobius"/>
    </source>
</evidence>
<evidence type="ECO:0000256" key="7">
    <source>
        <dbReference type="ARBA" id="ARBA00022833"/>
    </source>
</evidence>
<reference evidence="13" key="3">
    <citation type="submission" date="2015-03" db="EMBL/GenBank/DDBJ databases">
        <title>Long non-coding RNA discovery across the genus Anopheles reveals conserved secondary structures within and beyond the Gambiae complex.</title>
        <authorList>
            <person name="Jenkins A."/>
            <person name="Waterhouse R."/>
            <person name="Muskavitch M."/>
        </authorList>
    </citation>
    <scope>NUCLEOTIDE SEQUENCE</scope>
    <source>
        <tissue evidence="13">Whole body</tissue>
    </source>
</reference>
<accession>A0A0E4GBC7</accession>
<dbReference type="VEuPathDB" id="VectorBase:AGAP028438"/>